<proteinExistence type="predicted"/>
<keyword evidence="1" id="KW-0812">Transmembrane</keyword>
<reference evidence="2 3" key="1">
    <citation type="submission" date="2016-10" db="EMBL/GenBank/DDBJ databases">
        <authorList>
            <person name="de Groot N.N."/>
        </authorList>
    </citation>
    <scope>NUCLEOTIDE SEQUENCE [LARGE SCALE GENOMIC DNA]</scope>
    <source>
        <strain evidence="2 3">DSM 1283</strain>
    </source>
</reference>
<evidence type="ECO:0000313" key="2">
    <source>
        <dbReference type="EMBL" id="SFO66033.1"/>
    </source>
</evidence>
<keyword evidence="1" id="KW-1133">Transmembrane helix</keyword>
<keyword evidence="3" id="KW-1185">Reference proteome</keyword>
<evidence type="ECO:0000313" key="3">
    <source>
        <dbReference type="Proteomes" id="UP000198806"/>
    </source>
</evidence>
<feature type="transmembrane region" description="Helical" evidence="1">
    <location>
        <begin position="58"/>
        <end position="78"/>
    </location>
</feature>
<keyword evidence="1" id="KW-0472">Membrane</keyword>
<accession>A0A1I5J076</accession>
<dbReference type="AlphaFoldDB" id="A0A1I5J076"/>
<protein>
    <submittedName>
        <fullName evidence="2">Uncharacterized protein</fullName>
    </submittedName>
</protein>
<organism evidence="2 3">
    <name type="scientific">Anaerocolumna aminovalerica</name>
    <dbReference type="NCBI Taxonomy" id="1527"/>
    <lineage>
        <taxon>Bacteria</taxon>
        <taxon>Bacillati</taxon>
        <taxon>Bacillota</taxon>
        <taxon>Clostridia</taxon>
        <taxon>Lachnospirales</taxon>
        <taxon>Lachnospiraceae</taxon>
        <taxon>Anaerocolumna</taxon>
    </lineage>
</organism>
<sequence length="81" mass="9386">MHFKKILLGSIFLISSGIMYEIDKALNYYKWSSYIIAINGNGGFNSEPDRISFFDNKIALLFFIIGILFYINAILSFYKKN</sequence>
<dbReference type="Proteomes" id="UP000198806">
    <property type="component" value="Unassembled WGS sequence"/>
</dbReference>
<dbReference type="EMBL" id="FOWD01000059">
    <property type="protein sequence ID" value="SFO66033.1"/>
    <property type="molecule type" value="Genomic_DNA"/>
</dbReference>
<evidence type="ECO:0000256" key="1">
    <source>
        <dbReference type="SAM" id="Phobius"/>
    </source>
</evidence>
<dbReference type="RefSeq" id="WP_091689126.1">
    <property type="nucleotide sequence ID" value="NZ_BAABFM010000055.1"/>
</dbReference>
<name>A0A1I5J076_9FIRM</name>
<gene>
    <name evidence="2" type="ORF">SAMN04489757_1598</name>
</gene>